<dbReference type="InterPro" id="IPR004839">
    <property type="entry name" value="Aminotransferase_I/II_large"/>
</dbReference>
<dbReference type="GO" id="GO:0008483">
    <property type="term" value="F:transaminase activity"/>
    <property type="evidence" value="ECO:0007669"/>
    <property type="project" value="UniProtKB-KW"/>
</dbReference>
<dbReference type="GO" id="GO:0030170">
    <property type="term" value="F:pyridoxal phosphate binding"/>
    <property type="evidence" value="ECO:0007669"/>
    <property type="project" value="InterPro"/>
</dbReference>
<sequence>MNRPEFTDLSPAALGEADIPGAGAPVGESYSHWVRRVIRAVRSERNLLVSLFDSSVPEPFDLLRQIILEGFSEPITSRYTSAFASGNPYVVEQLAHRYQVPAEQVLCTTGATGALSLIYRAMLAPGDRVLVENPGFDLFHKIAETHGFGVDRFERRGDRFTIDPDELAARIDPRTRLIVLSDLHNPSGMALDREPLIAIGNIAEARGISVIVDEVYGDYVDAALRPLPAASLSPALISVSSLTKSHGLSTLRCGWIVGEPGRMARIRALAEEIDFGVSNLAHAFAALVLEQPKMFDGYRSRIMSRARPIIESYHRHWLDEGLFEGALPDFGCIAFPRLVGIEDSIAFSEWLADRCGVIVAPGEYFGAPGHIRIGFAGAPAEVDYGLQALTEGLIRYREQQGG</sequence>
<dbReference type="Gene3D" id="3.90.1150.10">
    <property type="entry name" value="Aspartate Aminotransferase, domain 1"/>
    <property type="match status" value="1"/>
</dbReference>
<keyword evidence="3" id="KW-1185">Reference proteome</keyword>
<dbReference type="Pfam" id="PF00155">
    <property type="entry name" value="Aminotran_1_2"/>
    <property type="match status" value="1"/>
</dbReference>
<feature type="domain" description="Aminotransferase class I/classII large" evidence="1">
    <location>
        <begin position="87"/>
        <end position="389"/>
    </location>
</feature>
<dbReference type="EMBL" id="JACIEH010000002">
    <property type="protein sequence ID" value="MBB4099384.1"/>
    <property type="molecule type" value="Genomic_DNA"/>
</dbReference>
<dbReference type="AlphaFoldDB" id="A0A7W6NYA4"/>
<dbReference type="PANTHER" id="PTHR43510">
    <property type="entry name" value="AMINOTRANSFERASE FUNCTION, HYPOTHETICAL (EUROFUNG)"/>
    <property type="match status" value="1"/>
</dbReference>
<dbReference type="SUPFAM" id="SSF53383">
    <property type="entry name" value="PLP-dependent transferases"/>
    <property type="match status" value="1"/>
</dbReference>
<dbReference type="CDD" id="cd00609">
    <property type="entry name" value="AAT_like"/>
    <property type="match status" value="1"/>
</dbReference>
<dbReference type="Proteomes" id="UP000557392">
    <property type="component" value="Unassembled WGS sequence"/>
</dbReference>
<dbReference type="InterPro" id="IPR015424">
    <property type="entry name" value="PyrdxlP-dep_Trfase"/>
</dbReference>
<evidence type="ECO:0000313" key="3">
    <source>
        <dbReference type="Proteomes" id="UP000557392"/>
    </source>
</evidence>
<dbReference type="Gene3D" id="3.40.640.10">
    <property type="entry name" value="Type I PLP-dependent aspartate aminotransferase-like (Major domain)"/>
    <property type="match status" value="1"/>
</dbReference>
<dbReference type="InterPro" id="IPR015422">
    <property type="entry name" value="PyrdxlP-dep_Trfase_small"/>
</dbReference>
<dbReference type="InterPro" id="IPR015421">
    <property type="entry name" value="PyrdxlP-dep_Trfase_major"/>
</dbReference>
<dbReference type="RefSeq" id="WP_183998657.1">
    <property type="nucleotide sequence ID" value="NZ_JACIEH010000002.1"/>
</dbReference>
<comment type="caution">
    <text evidence="2">The sequence shown here is derived from an EMBL/GenBank/DDBJ whole genome shotgun (WGS) entry which is preliminary data.</text>
</comment>
<keyword evidence="2" id="KW-0032">Aminotransferase</keyword>
<reference evidence="2 3" key="1">
    <citation type="submission" date="2020-08" db="EMBL/GenBank/DDBJ databases">
        <title>Genomic Encyclopedia of Type Strains, Phase IV (KMG-IV): sequencing the most valuable type-strain genomes for metagenomic binning, comparative biology and taxonomic classification.</title>
        <authorList>
            <person name="Goeker M."/>
        </authorList>
    </citation>
    <scope>NUCLEOTIDE SEQUENCE [LARGE SCALE GENOMIC DNA]</scope>
    <source>
        <strain evidence="2 3">DSM 101806</strain>
    </source>
</reference>
<proteinExistence type="predicted"/>
<keyword evidence="2" id="KW-0808">Transferase</keyword>
<gene>
    <name evidence="2" type="ORF">GGR46_002948</name>
</gene>
<evidence type="ECO:0000313" key="2">
    <source>
        <dbReference type="EMBL" id="MBB4099384.1"/>
    </source>
</evidence>
<organism evidence="2 3">
    <name type="scientific">Sphingomonas kyeonggiensis</name>
    <dbReference type="NCBI Taxonomy" id="1268553"/>
    <lineage>
        <taxon>Bacteria</taxon>
        <taxon>Pseudomonadati</taxon>
        <taxon>Pseudomonadota</taxon>
        <taxon>Alphaproteobacteria</taxon>
        <taxon>Sphingomonadales</taxon>
        <taxon>Sphingomonadaceae</taxon>
        <taxon>Sphingomonas</taxon>
    </lineage>
</organism>
<dbReference type="PANTHER" id="PTHR43510:SF1">
    <property type="entry name" value="AMINOTRANSFERASE FUNCTION, HYPOTHETICAL (EUROFUNG)"/>
    <property type="match status" value="1"/>
</dbReference>
<name>A0A7W6NYA4_9SPHN</name>
<accession>A0A7W6NYA4</accession>
<evidence type="ECO:0000259" key="1">
    <source>
        <dbReference type="Pfam" id="PF00155"/>
    </source>
</evidence>
<protein>
    <submittedName>
        <fullName evidence="2">Aspartate/methionine/tyrosine aminotransferase</fullName>
    </submittedName>
</protein>